<dbReference type="GO" id="GO:0005634">
    <property type="term" value="C:nucleus"/>
    <property type="evidence" value="ECO:0007669"/>
    <property type="project" value="UniProtKB-SubCell"/>
</dbReference>
<dbReference type="PANTHER" id="PTHR23196:SF34">
    <property type="entry name" value="MEDIATOR OF DNA DAMAGE CHECKPOINT PROTEIN 1"/>
    <property type="match status" value="1"/>
</dbReference>
<keyword evidence="13" id="KW-0131">Cell cycle</keyword>
<dbReference type="CDD" id="cd18441">
    <property type="entry name" value="BRCT_MDC1_rpt2"/>
    <property type="match status" value="1"/>
</dbReference>
<dbReference type="SUPFAM" id="SSF52113">
    <property type="entry name" value="BRCT domain"/>
    <property type="match status" value="1"/>
</dbReference>
<feature type="compositionally biased region" description="Basic and acidic residues" evidence="14">
    <location>
        <begin position="1132"/>
        <end position="1154"/>
    </location>
</feature>
<dbReference type="InterPro" id="IPR008984">
    <property type="entry name" value="SMAD_FHA_dom_sf"/>
</dbReference>
<keyword evidence="6" id="KW-0597">Phosphoprotein</keyword>
<evidence type="ECO:0000256" key="9">
    <source>
        <dbReference type="ARBA" id="ARBA00022843"/>
    </source>
</evidence>
<feature type="compositionally biased region" description="Polar residues" evidence="14">
    <location>
        <begin position="424"/>
        <end position="443"/>
    </location>
</feature>
<dbReference type="GO" id="GO:0006281">
    <property type="term" value="P:DNA repair"/>
    <property type="evidence" value="ECO:0007669"/>
    <property type="project" value="UniProtKB-KW"/>
</dbReference>
<feature type="compositionally biased region" description="Basic residues" evidence="14">
    <location>
        <begin position="933"/>
        <end position="942"/>
    </location>
</feature>
<evidence type="ECO:0000256" key="2">
    <source>
        <dbReference type="ARBA" id="ARBA00004286"/>
    </source>
</evidence>
<feature type="region of interest" description="Disordered" evidence="14">
    <location>
        <begin position="1"/>
        <end position="27"/>
    </location>
</feature>
<dbReference type="Pfam" id="PF16589">
    <property type="entry name" value="BRCT_2"/>
    <property type="match status" value="1"/>
</dbReference>
<dbReference type="RefSeq" id="XP_031561219.1">
    <property type="nucleotide sequence ID" value="XM_031705359.1"/>
</dbReference>
<keyword evidence="11" id="KW-0234">DNA repair</keyword>
<feature type="region of interest" description="Disordered" evidence="14">
    <location>
        <begin position="1341"/>
        <end position="1492"/>
    </location>
</feature>
<keyword evidence="10" id="KW-0007">Acetylation</keyword>
<keyword evidence="12" id="KW-0539">Nucleus</keyword>
<evidence type="ECO:0000259" key="16">
    <source>
        <dbReference type="PROSITE" id="PS50172"/>
    </source>
</evidence>
<feature type="compositionally biased region" description="Polar residues" evidence="14">
    <location>
        <begin position="512"/>
        <end position="521"/>
    </location>
</feature>
<protein>
    <recommendedName>
        <fullName evidence="3">Mediator of DNA damage checkpoint protein 1</fullName>
    </recommendedName>
</protein>
<feature type="compositionally biased region" description="Basic and acidic residues" evidence="14">
    <location>
        <begin position="1114"/>
        <end position="1123"/>
    </location>
</feature>
<evidence type="ECO:0000256" key="10">
    <source>
        <dbReference type="ARBA" id="ARBA00022990"/>
    </source>
</evidence>
<feature type="domain" description="BRCT" evidence="16">
    <location>
        <begin position="1501"/>
        <end position="1579"/>
    </location>
</feature>
<organism evidence="17 18">
    <name type="scientific">Actinia tenebrosa</name>
    <name type="common">Australian red waratah sea anemone</name>
    <dbReference type="NCBI Taxonomy" id="6105"/>
    <lineage>
        <taxon>Eukaryota</taxon>
        <taxon>Metazoa</taxon>
        <taxon>Cnidaria</taxon>
        <taxon>Anthozoa</taxon>
        <taxon>Hexacorallia</taxon>
        <taxon>Actiniaria</taxon>
        <taxon>Actiniidae</taxon>
        <taxon>Actinia</taxon>
    </lineage>
</organism>
<dbReference type="InterPro" id="IPR036420">
    <property type="entry name" value="BRCT_dom_sf"/>
</dbReference>
<feature type="compositionally biased region" description="Acidic residues" evidence="14">
    <location>
        <begin position="499"/>
        <end position="508"/>
    </location>
</feature>
<dbReference type="RefSeq" id="XP_031561220.1">
    <property type="nucleotide sequence ID" value="XM_031705360.1"/>
</dbReference>
<dbReference type="PROSITE" id="PS50172">
    <property type="entry name" value="BRCT"/>
    <property type="match status" value="1"/>
</dbReference>
<feature type="compositionally biased region" description="Polar residues" evidence="14">
    <location>
        <begin position="621"/>
        <end position="630"/>
    </location>
</feature>
<feature type="compositionally biased region" description="Polar residues" evidence="14">
    <location>
        <begin position="838"/>
        <end position="849"/>
    </location>
</feature>
<evidence type="ECO:0000256" key="8">
    <source>
        <dbReference type="ARBA" id="ARBA00022763"/>
    </source>
</evidence>
<dbReference type="Pfam" id="PF16770">
    <property type="entry name" value="RTT107_BRCT_5"/>
    <property type="match status" value="1"/>
</dbReference>
<evidence type="ECO:0000256" key="13">
    <source>
        <dbReference type="ARBA" id="ARBA00023306"/>
    </source>
</evidence>
<feature type="compositionally biased region" description="Basic and acidic residues" evidence="14">
    <location>
        <begin position="904"/>
        <end position="915"/>
    </location>
</feature>
<evidence type="ECO:0000313" key="17">
    <source>
        <dbReference type="Proteomes" id="UP000515163"/>
    </source>
</evidence>
<sequence length="1720" mass="192492">MDLDDTQALDLDEYDETEEEQEVKRNRKQVGQLKVFRTGDFEEKIYDIFEGENFIGRDERTDVYIPRKSLSKTHACIEVSEGLHLVYDDNSKNRTRRDKMILKPQVRYELHHGDMLTLADTKCQYFKGKMEQDNEDNDTGSETGSESMLPVGSAIHVSKGTSKEKDVFAADTDSETDDEKNPVNIKKPAMYSSDEKLPQIDAIENSEQPKPIVPAFMYDSSDDDDHGDDKHCTKSSNDIKTHADVSADSETLAFGLISPDDLPIIRPNSKKVPEVENTPLTLVYSPDTQDRTPDHPSILPKGKEEGSSCPPTLIYGSESPYQEKNPVKEKEGSSQPEYSNKRDFVKMSTDEPDTPDKMHVKTEIASCAETLPVQEIESLEETPVRDVEPTMLHGAGSLEETPLKDMPKLGETPSEFNVYLPETQGFSPGNEETSFCEPTQAYLQESPVDTPKETPGEMVSDVTSIPDSQEEEGEEEEVKKTLSYDDDTATQAYTWDNSDATDDGDDDELRFQATQAYPSLIQQPKKDDDDDDIQQGADVKDSSPCASSSPHADMQQTIAYDVAEMETQVYVTERENVSVDHTKGKGKHPEDKPVEIEPTLPYNIMDMETQAYEAETEETTSPASNSLNKSSTDDEDKGTPEELKMSAVVVGDRRGVTIEPTLPYDLETETQDFDNNEKDAQETSRQTSKKNAEDDNLVIEATVPYDMEMETQAYDRKDIDDSETDDECNLEKKEGNMADMMETQAYGDEVPVEARENAINTFNMADMMETQAYGVEVEALENAINTAGASDVNDADGEPQAYGLEDQATVTDDVIPDSEDLLSQEIPLKRISEDEDTVNNNASVKTPTIQHDKQQVEQSGNKEEEKEEEKEEAEIIVRPKRRGKSRVTHSSPEEENQQPAMLNKLEDTTTAKTAEDISLNEQATAPEDVGVQRSKRGKRSKKNKVETEIQDTLGDASEEEQFKIATKQEKSTRERKSTRGKTCKISKTDDTEIEQSTSMSEKRPTRGRRSKKSEVEIRVQGILPDDTEEEQSMLEKRPTRGRQLKKSEVEPSRVEDVLPDNTEEERQESPSTTKKRPTRGRPKKTVVKTAMIEDSLPEDTEKDEMSLQPVQTTHNEHLPEKKSLRGRRSMKTGKELDIEEKIKPVDNAEDKNKSESVPQKRVQQKMSTRGTKKDEEDRLEGTGSGDNKEKLDTCAENLDISPGHSEEEQFAVKHKGKGKDKKSLQVDQDSSCKDEEELPSLEIIFSDKKVTKGKRKGKTKDAETPVLLSGKDTSTAEAVRNEGMSFETIEVKPFFPRRGRGRVTQSDDSASAVPGSFGSELSEFKEEDFMSPQSVAKSISALKKEKKKKGEEQNLKETEMDINATQSNSSSPRGSKTRKRGKEVRTDLDESQSSVTSSVGREARGKGKGKKAKSTKVDDTHVHSASQASSDLSESQNSTASSGESRARGKGRRRTGKPSTLDDSQEQEVQETPVKKGRTVKQEDSPTVVHSPSLRERKPITPKIMFTGVSDKQAEKIVTSLGGILVDSVYECTHLITDKVRRTVKFLCGVASAQMIVQPQWLTACKKAKCFIEPVPFIVSDEAAEKQYSFSLQQSLERAKKGGLLEGYKVHITKNVKPDPSQMKDIIKSAKGEYLPRMPRTMENNILVVSSEEDRDLCKAALDCSIPVYSSELLLTGVLRQELDLDQNRLFTGEKEDRKRKESEDEETSVKSASRKRRKR</sequence>
<feature type="compositionally biased region" description="Basic and acidic residues" evidence="14">
    <location>
        <begin position="1348"/>
        <end position="1359"/>
    </location>
</feature>
<dbReference type="PANTHER" id="PTHR23196">
    <property type="entry name" value="PAX TRANSCRIPTION ACTIVATION DOMAIN INTERACTING PROTEIN"/>
    <property type="match status" value="1"/>
</dbReference>
<feature type="compositionally biased region" description="Basic residues" evidence="14">
    <location>
        <begin position="878"/>
        <end position="887"/>
    </location>
</feature>
<evidence type="ECO:0000256" key="5">
    <source>
        <dbReference type="ARBA" id="ARBA00022499"/>
    </source>
</evidence>
<feature type="compositionally biased region" description="Basic residues" evidence="14">
    <location>
        <begin position="1073"/>
        <end position="1086"/>
    </location>
</feature>
<dbReference type="KEGG" id="aten:116297185"/>
<evidence type="ECO:0000256" key="12">
    <source>
        <dbReference type="ARBA" id="ARBA00023242"/>
    </source>
</evidence>
<dbReference type="Proteomes" id="UP000515163">
    <property type="component" value="Unplaced"/>
</dbReference>
<proteinExistence type="predicted"/>
<evidence type="ECO:0000256" key="7">
    <source>
        <dbReference type="ARBA" id="ARBA00022737"/>
    </source>
</evidence>
<feature type="compositionally biased region" description="Polar residues" evidence="14">
    <location>
        <begin position="544"/>
        <end position="558"/>
    </location>
</feature>
<evidence type="ECO:0000256" key="4">
    <source>
        <dbReference type="ARBA" id="ARBA00022454"/>
    </source>
</evidence>
<feature type="region of interest" description="Disordered" evidence="14">
    <location>
        <begin position="1689"/>
        <end position="1720"/>
    </location>
</feature>
<keyword evidence="5" id="KW-1017">Isopeptide bond</keyword>
<feature type="compositionally biased region" description="Acidic residues" evidence="14">
    <location>
        <begin position="1057"/>
        <end position="1066"/>
    </location>
</feature>
<evidence type="ECO:0000256" key="11">
    <source>
        <dbReference type="ARBA" id="ARBA00023204"/>
    </source>
</evidence>
<dbReference type="Gene3D" id="2.60.200.20">
    <property type="match status" value="1"/>
</dbReference>
<feature type="compositionally biased region" description="Acidic residues" evidence="14">
    <location>
        <begin position="865"/>
        <end position="874"/>
    </location>
</feature>
<dbReference type="CDD" id="cd17744">
    <property type="entry name" value="BRCT_MDC1_rpt1"/>
    <property type="match status" value="1"/>
</dbReference>
<dbReference type="CDD" id="cd22665">
    <property type="entry name" value="FHA_MDC1"/>
    <property type="match status" value="1"/>
</dbReference>
<dbReference type="Gene3D" id="3.40.50.10190">
    <property type="entry name" value="BRCT domain"/>
    <property type="match status" value="2"/>
</dbReference>
<gene>
    <name evidence="18 19" type="primary">LOC116297185</name>
</gene>
<comment type="subcellular location">
    <subcellularLocation>
        <location evidence="2">Chromosome</location>
    </subcellularLocation>
    <subcellularLocation>
        <location evidence="1">Nucleus</location>
    </subcellularLocation>
</comment>
<feature type="compositionally biased region" description="Acidic residues" evidence="14">
    <location>
        <begin position="1"/>
        <end position="21"/>
    </location>
</feature>
<feature type="compositionally biased region" description="Basic and acidic residues" evidence="14">
    <location>
        <begin position="1689"/>
        <end position="1703"/>
    </location>
</feature>
<dbReference type="InterPro" id="IPR051579">
    <property type="entry name" value="DDR_Transcriptional_Reg"/>
</dbReference>
<feature type="compositionally biased region" description="Basic and acidic residues" evidence="14">
    <location>
        <begin position="1045"/>
        <end position="1056"/>
    </location>
</feature>
<feature type="region of interest" description="Disordered" evidence="14">
    <location>
        <begin position="1295"/>
        <end position="1317"/>
    </location>
</feature>
<dbReference type="InterPro" id="IPR001357">
    <property type="entry name" value="BRCT_dom"/>
</dbReference>
<reference evidence="18 19" key="1">
    <citation type="submission" date="2025-04" db="UniProtKB">
        <authorList>
            <consortium name="RefSeq"/>
        </authorList>
    </citation>
    <scope>IDENTIFICATION</scope>
    <source>
        <tissue evidence="18 19">Tentacle</tissue>
    </source>
</reference>
<feature type="compositionally biased region" description="Basic and acidic residues" evidence="14">
    <location>
        <begin position="339"/>
        <end position="362"/>
    </location>
</feature>
<dbReference type="Pfam" id="PF00498">
    <property type="entry name" value="FHA"/>
    <property type="match status" value="1"/>
</dbReference>
<dbReference type="GO" id="GO:0005694">
    <property type="term" value="C:chromosome"/>
    <property type="evidence" value="ECO:0007669"/>
    <property type="project" value="UniProtKB-SubCell"/>
</dbReference>
<evidence type="ECO:0000256" key="3">
    <source>
        <dbReference type="ARBA" id="ARBA00015014"/>
    </source>
</evidence>
<keyword evidence="17" id="KW-1185">Reference proteome</keyword>
<evidence type="ECO:0000313" key="18">
    <source>
        <dbReference type="RefSeq" id="XP_031561219.1"/>
    </source>
</evidence>
<feature type="domain" description="FHA" evidence="15">
    <location>
        <begin position="53"/>
        <end position="102"/>
    </location>
</feature>
<evidence type="ECO:0000313" key="19">
    <source>
        <dbReference type="RefSeq" id="XP_031561220.1"/>
    </source>
</evidence>
<feature type="compositionally biased region" description="Basic and acidic residues" evidence="14">
    <location>
        <begin position="574"/>
        <end position="595"/>
    </location>
</feature>
<feature type="compositionally biased region" description="Basic and acidic residues" evidence="14">
    <location>
        <begin position="850"/>
        <end position="864"/>
    </location>
</feature>
<evidence type="ECO:0000256" key="14">
    <source>
        <dbReference type="SAM" id="MobiDB-lite"/>
    </source>
</evidence>
<feature type="region of interest" description="Disordered" evidence="14">
    <location>
        <begin position="1250"/>
        <end position="1269"/>
    </location>
</feature>
<dbReference type="PROSITE" id="PS50006">
    <property type="entry name" value="FHA_DOMAIN"/>
    <property type="match status" value="1"/>
</dbReference>
<dbReference type="OrthoDB" id="342264at2759"/>
<dbReference type="GeneID" id="116297185"/>
<keyword evidence="7" id="KW-0677">Repeat</keyword>
<dbReference type="SMART" id="SM00292">
    <property type="entry name" value="BRCT"/>
    <property type="match status" value="2"/>
</dbReference>
<feature type="compositionally biased region" description="Basic and acidic residues" evidence="14">
    <location>
        <begin position="960"/>
        <end position="977"/>
    </location>
</feature>
<name>A0A6P8HXX7_ACTTE</name>
<evidence type="ECO:0000256" key="6">
    <source>
        <dbReference type="ARBA" id="ARBA00022553"/>
    </source>
</evidence>
<feature type="region of interest" description="Disordered" evidence="14">
    <location>
        <begin position="574"/>
        <end position="738"/>
    </location>
</feature>
<evidence type="ECO:0000256" key="1">
    <source>
        <dbReference type="ARBA" id="ARBA00004123"/>
    </source>
</evidence>
<feature type="compositionally biased region" description="Low complexity" evidence="14">
    <location>
        <begin position="1424"/>
        <end position="1444"/>
    </location>
</feature>
<keyword evidence="9" id="KW-0832">Ubl conjugation</keyword>
<keyword evidence="4" id="KW-0158">Chromosome</keyword>
<feature type="region of interest" description="Disordered" evidence="14">
    <location>
        <begin position="276"/>
        <end position="560"/>
    </location>
</feature>
<accession>A0A6P8HXX7</accession>
<feature type="compositionally biased region" description="Basic and acidic residues" evidence="14">
    <location>
        <begin position="1171"/>
        <end position="1193"/>
    </location>
</feature>
<feature type="region of interest" description="Disordered" evidence="14">
    <location>
        <begin position="788"/>
        <end position="1236"/>
    </location>
</feature>
<feature type="region of interest" description="Disordered" evidence="14">
    <location>
        <begin position="160"/>
        <end position="185"/>
    </location>
</feature>
<dbReference type="SUPFAM" id="SSF49879">
    <property type="entry name" value="SMAD/FHA domain"/>
    <property type="match status" value="1"/>
</dbReference>
<evidence type="ECO:0000259" key="15">
    <source>
        <dbReference type="PROSITE" id="PS50006"/>
    </source>
</evidence>
<feature type="compositionally biased region" description="Polar residues" evidence="14">
    <location>
        <begin position="1363"/>
        <end position="1374"/>
    </location>
</feature>
<keyword evidence="8" id="KW-0227">DNA damage</keyword>
<dbReference type="InterPro" id="IPR000253">
    <property type="entry name" value="FHA_dom"/>
</dbReference>